<organism evidence="2 3">
    <name type="scientific">Epicoccum nigrum</name>
    <name type="common">Soil fungus</name>
    <name type="synonym">Epicoccum purpurascens</name>
    <dbReference type="NCBI Taxonomy" id="105696"/>
    <lineage>
        <taxon>Eukaryota</taxon>
        <taxon>Fungi</taxon>
        <taxon>Dikarya</taxon>
        <taxon>Ascomycota</taxon>
        <taxon>Pezizomycotina</taxon>
        <taxon>Dothideomycetes</taxon>
        <taxon>Pleosporomycetidae</taxon>
        <taxon>Pleosporales</taxon>
        <taxon>Pleosporineae</taxon>
        <taxon>Didymellaceae</taxon>
        <taxon>Epicoccum</taxon>
    </lineage>
</organism>
<feature type="compositionally biased region" description="Polar residues" evidence="1">
    <location>
        <begin position="42"/>
        <end position="52"/>
    </location>
</feature>
<keyword evidence="3" id="KW-1185">Reference proteome</keyword>
<feature type="compositionally biased region" description="Low complexity" evidence="1">
    <location>
        <begin position="59"/>
        <end position="68"/>
    </location>
</feature>
<sequence>MHHFHLPNPAMVVSHQPAGDVKPELTSVKLPPLRQLTPEHLFNNSSSSVTNYDSDVSRRPSVSSITSSGFQPSRSASPAFSTTTFEPQYGVSRPLDRLRLQPGHVQSFPYSAPMLDSSALPVHTGGKASKKKRDDRKQFSKRALTGTNRAKVRKSDNEAGNRYCQAIDMGDLARACIQSNPNIEHTAAPRNGSAGPWTLLKSNNIAMDVREDGVEPSRWNKSSVSGSAILILDHSNAHFDDEISYMGQLLKRVPNMSHESIMEELTRYQQCLRAAKEHRGEADYILFSERMARQH</sequence>
<feature type="region of interest" description="Disordered" evidence="1">
    <location>
        <begin position="115"/>
        <end position="156"/>
    </location>
</feature>
<gene>
    <name evidence="2" type="ORF">B5807_11465</name>
</gene>
<feature type="compositionally biased region" description="Polar residues" evidence="1">
    <location>
        <begin position="69"/>
        <end position="86"/>
    </location>
</feature>
<evidence type="ECO:0000256" key="1">
    <source>
        <dbReference type="SAM" id="MobiDB-lite"/>
    </source>
</evidence>
<dbReference type="Proteomes" id="UP000193240">
    <property type="component" value="Unassembled WGS sequence"/>
</dbReference>
<dbReference type="InParanoid" id="A0A1Y2LLW7"/>
<proteinExistence type="predicted"/>
<dbReference type="AlphaFoldDB" id="A0A1Y2LLW7"/>
<evidence type="ECO:0000313" key="2">
    <source>
        <dbReference type="EMBL" id="OSS43878.1"/>
    </source>
</evidence>
<dbReference type="EMBL" id="KZ107860">
    <property type="protein sequence ID" value="OSS43878.1"/>
    <property type="molecule type" value="Genomic_DNA"/>
</dbReference>
<name>A0A1Y2LLW7_EPING</name>
<feature type="region of interest" description="Disordered" evidence="1">
    <location>
        <begin position="39"/>
        <end position="87"/>
    </location>
</feature>
<accession>A0A1Y2LLW7</accession>
<evidence type="ECO:0000313" key="3">
    <source>
        <dbReference type="Proteomes" id="UP000193240"/>
    </source>
</evidence>
<reference evidence="2 3" key="1">
    <citation type="journal article" date="2017" name="Genome Announc.">
        <title>Genome sequence of the saprophytic ascomycete Epicoccum nigrum ICMP 19927 strain isolated from New Zealand.</title>
        <authorList>
            <person name="Fokin M."/>
            <person name="Fleetwood D."/>
            <person name="Weir B.S."/>
            <person name="Villas-Boas S.G."/>
        </authorList>
    </citation>
    <scope>NUCLEOTIDE SEQUENCE [LARGE SCALE GENOMIC DNA]</scope>
    <source>
        <strain evidence="2 3">ICMP 19927</strain>
    </source>
</reference>
<protein>
    <submittedName>
        <fullName evidence="2">Uncharacterized protein</fullName>
    </submittedName>
</protein>